<protein>
    <recommendedName>
        <fullName evidence="2">SMODS and SLOG-associating 2TM effector domain-containing protein</fullName>
    </recommendedName>
</protein>
<evidence type="ECO:0000313" key="4">
    <source>
        <dbReference type="Proteomes" id="UP000191110"/>
    </source>
</evidence>
<keyword evidence="1" id="KW-0472">Membrane</keyword>
<evidence type="ECO:0000313" key="3">
    <source>
        <dbReference type="EMBL" id="OOZ38091.1"/>
    </source>
</evidence>
<feature type="transmembrane region" description="Helical" evidence="1">
    <location>
        <begin position="59"/>
        <end position="81"/>
    </location>
</feature>
<feature type="transmembrane region" description="Helical" evidence="1">
    <location>
        <begin position="22"/>
        <end position="47"/>
    </location>
</feature>
<reference evidence="3 4" key="1">
    <citation type="submission" date="2016-11" db="EMBL/GenBank/DDBJ databases">
        <title>Mixed transmission modes and dynamic genome evolution in an obligate animal-bacterial symbiosis.</title>
        <authorList>
            <person name="Russell S.L."/>
            <person name="Corbett-Detig R.B."/>
            <person name="Cavanaugh C.M."/>
        </authorList>
    </citation>
    <scope>NUCLEOTIDE SEQUENCE [LARGE SCALE GENOMIC DNA]</scope>
    <source>
        <strain evidence="3">Sveles-Q1</strain>
    </source>
</reference>
<feature type="domain" description="SMODS and SLOG-associating 2TM effector" evidence="2">
    <location>
        <begin position="3"/>
        <end position="193"/>
    </location>
</feature>
<dbReference type="Proteomes" id="UP000191110">
    <property type="component" value="Unassembled WGS sequence"/>
</dbReference>
<evidence type="ECO:0000259" key="2">
    <source>
        <dbReference type="Pfam" id="PF18160"/>
    </source>
</evidence>
<sequence>MMSLLDSVWWTRKARIQAEKRLLSNAFQAQVLLLWYSFSSAASAIYYLKISEGNSNPALAGIAWVVFSVLILCVSGFISGLSFKERAGLIKECYETLNILYQKSKGPHINAEEISTEYNQILGVCENHTDRDYYMALCVEHVTTPGDVDKSTGLKNGLDRCPTWYHWIALAYWFVRRQLMFMALYLLPIIIFVVMEFYK</sequence>
<comment type="caution">
    <text evidence="3">The sequence shown here is derived from an EMBL/GenBank/DDBJ whole genome shotgun (WGS) entry which is preliminary data.</text>
</comment>
<proteinExistence type="predicted"/>
<dbReference type="InterPro" id="IPR041115">
    <property type="entry name" value="SLATT_5"/>
</dbReference>
<keyword evidence="1" id="KW-0812">Transmembrane</keyword>
<feature type="transmembrane region" description="Helical" evidence="1">
    <location>
        <begin position="179"/>
        <end position="198"/>
    </location>
</feature>
<evidence type="ECO:0000256" key="1">
    <source>
        <dbReference type="SAM" id="Phobius"/>
    </source>
</evidence>
<dbReference type="EMBL" id="MPRL01000132">
    <property type="protein sequence ID" value="OOZ38091.1"/>
    <property type="molecule type" value="Genomic_DNA"/>
</dbReference>
<dbReference type="OrthoDB" id="5917681at2"/>
<dbReference type="AlphaFoldDB" id="A0A1T2KZ41"/>
<organism evidence="3 4">
    <name type="scientific">Solemya pervernicosa gill symbiont</name>
    <dbReference type="NCBI Taxonomy" id="642797"/>
    <lineage>
        <taxon>Bacteria</taxon>
        <taxon>Pseudomonadati</taxon>
        <taxon>Pseudomonadota</taxon>
        <taxon>Gammaproteobacteria</taxon>
        <taxon>sulfur-oxidizing symbionts</taxon>
    </lineage>
</organism>
<gene>
    <name evidence="3" type="ORF">BOW53_16560</name>
</gene>
<accession>A0A1T2KZ41</accession>
<keyword evidence="1" id="KW-1133">Transmembrane helix</keyword>
<name>A0A1T2KZ41_9GAMM</name>
<dbReference type="Pfam" id="PF18160">
    <property type="entry name" value="SLATT_5"/>
    <property type="match status" value="1"/>
</dbReference>
<keyword evidence="4" id="KW-1185">Reference proteome</keyword>
<dbReference type="NCBIfam" id="NF033631">
    <property type="entry name" value="SLATT_5"/>
    <property type="match status" value="1"/>
</dbReference>